<comment type="caution">
    <text evidence="2">The sequence shown here is derived from an EMBL/GenBank/DDBJ whole genome shotgun (WGS) entry which is preliminary data.</text>
</comment>
<keyword evidence="1" id="KW-0472">Membrane</keyword>
<dbReference type="Proteomes" id="UP000094936">
    <property type="component" value="Unassembled WGS sequence"/>
</dbReference>
<feature type="transmembrane region" description="Helical" evidence="1">
    <location>
        <begin position="51"/>
        <end position="73"/>
    </location>
</feature>
<feature type="transmembrane region" description="Helical" evidence="1">
    <location>
        <begin position="79"/>
        <end position="102"/>
    </location>
</feature>
<gene>
    <name evidence="2" type="ORF">A8L45_03165</name>
</gene>
<protein>
    <submittedName>
        <fullName evidence="2">NADH:ubiquinone oxidoreductase</fullName>
    </submittedName>
</protein>
<reference evidence="2 3" key="1">
    <citation type="submission" date="2016-05" db="EMBL/GenBank/DDBJ databases">
        <title>Genomic Taxonomy of the Vibrionaceae.</title>
        <authorList>
            <person name="Gomez-Gil B."/>
            <person name="Enciso-Ibarra J."/>
        </authorList>
    </citation>
    <scope>NUCLEOTIDE SEQUENCE [LARGE SCALE GENOMIC DNA]</scope>
    <source>
        <strain evidence="2 3">CAIM 1920</strain>
    </source>
</reference>
<dbReference type="AlphaFoldDB" id="A0A1C3EQW5"/>
<name>A0A1C3EQW5_9GAMM</name>
<dbReference type="OrthoDB" id="5828030at2"/>
<dbReference type="RefSeq" id="WP_068899142.1">
    <property type="nucleotide sequence ID" value="NZ_JBHUIF010000020.1"/>
</dbReference>
<feature type="transmembrane region" description="Helical" evidence="1">
    <location>
        <begin position="27"/>
        <end position="44"/>
    </location>
</feature>
<keyword evidence="1" id="KW-1133">Transmembrane helix</keyword>
<keyword evidence="2" id="KW-0830">Ubiquinone</keyword>
<accession>A0A1C3EQW5</accession>
<keyword evidence="1" id="KW-0812">Transmembrane</keyword>
<organism evidence="2 3">
    <name type="scientific">Veronia pacifica</name>
    <dbReference type="NCBI Taxonomy" id="1080227"/>
    <lineage>
        <taxon>Bacteria</taxon>
        <taxon>Pseudomonadati</taxon>
        <taxon>Pseudomonadota</taxon>
        <taxon>Gammaproteobacteria</taxon>
        <taxon>Vibrionales</taxon>
        <taxon>Vibrionaceae</taxon>
        <taxon>Veronia</taxon>
    </lineage>
</organism>
<dbReference type="EMBL" id="LYBM01000003">
    <property type="protein sequence ID" value="ODA35633.1"/>
    <property type="molecule type" value="Genomic_DNA"/>
</dbReference>
<evidence type="ECO:0000313" key="2">
    <source>
        <dbReference type="EMBL" id="ODA35633.1"/>
    </source>
</evidence>
<evidence type="ECO:0000256" key="1">
    <source>
        <dbReference type="SAM" id="Phobius"/>
    </source>
</evidence>
<proteinExistence type="predicted"/>
<sequence length="123" mass="13839">MSYILVVLLSISGGILAAEHFHSFLVGFFVAATATGASYWLSFRHSKYPQLAFLFLLVGLMAKMAVTVAGVMWSLERDLITSPFVFSLSYLFFTIVCSYCYFKFREFSQGKISDIRQKLMASS</sequence>
<keyword evidence="3" id="KW-1185">Reference proteome</keyword>
<evidence type="ECO:0000313" key="3">
    <source>
        <dbReference type="Proteomes" id="UP000094936"/>
    </source>
</evidence>